<dbReference type="RefSeq" id="WP_141437092.1">
    <property type="nucleotide sequence ID" value="NZ_OBQI01000002.1"/>
</dbReference>
<dbReference type="Proteomes" id="UP000219435">
    <property type="component" value="Unassembled WGS sequence"/>
</dbReference>
<evidence type="ECO:0000256" key="2">
    <source>
        <dbReference type="SAM" id="Phobius"/>
    </source>
</evidence>
<protein>
    <submittedName>
        <fullName evidence="3">Uncharacterized protein</fullName>
    </submittedName>
</protein>
<dbReference type="AlphaFoldDB" id="A0A285V605"/>
<proteinExistence type="predicted"/>
<dbReference type="OrthoDB" id="5194743at2"/>
<gene>
    <name evidence="3" type="ORF">SAMN05660748_1742</name>
</gene>
<keyword evidence="2" id="KW-1133">Transmembrane helix</keyword>
<reference evidence="4" key="1">
    <citation type="submission" date="2017-08" db="EMBL/GenBank/DDBJ databases">
        <authorList>
            <person name="Varghese N."/>
            <person name="Submissions S."/>
        </authorList>
    </citation>
    <scope>NUCLEOTIDE SEQUENCE [LARGE SCALE GENOMIC DNA]</scope>
    <source>
        <strain evidence="4">DSM 4725</strain>
    </source>
</reference>
<sequence length="333" mass="35278">MTGQPPQPPPGGYGQQPPPPWGQQPPQPHGQPQPSPWGQQPPPGPQWGPPPQQPWGTPPQDPYGRPPYGPPGQPGRGTTSVDFSKVGLLERIIAGCALLFTLFMVLPWYGFDGAGLDGFDTSTNGFSDAVGGRGLFTFEIGYTTGPAVLAWLLLLATAVWVLLPAFTTVHVPVPRAVVTAGLTGLALLLFLITWIDQLALADGPDDDVGFSVVALLALLSVLAAVVLAVLALLPDLRARKASGAAPDDGNGPPQHGNQPYGRPAQQPAEPQPYQPQPYQPQPYQPQPYQPPPYQSQPQPYQPQPYQQAPPPPPPPARPDTPPPADPGGPDREV</sequence>
<evidence type="ECO:0000256" key="1">
    <source>
        <dbReference type="SAM" id="MobiDB-lite"/>
    </source>
</evidence>
<feature type="region of interest" description="Disordered" evidence="1">
    <location>
        <begin position="1"/>
        <end position="79"/>
    </location>
</feature>
<keyword evidence="2" id="KW-0472">Membrane</keyword>
<feature type="compositionally biased region" description="Pro residues" evidence="1">
    <location>
        <begin position="1"/>
        <end position="73"/>
    </location>
</feature>
<keyword evidence="4" id="KW-1185">Reference proteome</keyword>
<name>A0A285V605_9ACTN</name>
<keyword evidence="2" id="KW-0812">Transmembrane</keyword>
<feature type="region of interest" description="Disordered" evidence="1">
    <location>
        <begin position="241"/>
        <end position="333"/>
    </location>
</feature>
<feature type="transmembrane region" description="Helical" evidence="2">
    <location>
        <begin position="92"/>
        <end position="111"/>
    </location>
</feature>
<evidence type="ECO:0000313" key="3">
    <source>
        <dbReference type="EMBL" id="SOC49028.1"/>
    </source>
</evidence>
<feature type="transmembrane region" description="Helical" evidence="2">
    <location>
        <begin position="148"/>
        <end position="169"/>
    </location>
</feature>
<evidence type="ECO:0000313" key="4">
    <source>
        <dbReference type="Proteomes" id="UP000219435"/>
    </source>
</evidence>
<dbReference type="EMBL" id="OBQI01000002">
    <property type="protein sequence ID" value="SOC49028.1"/>
    <property type="molecule type" value="Genomic_DNA"/>
</dbReference>
<feature type="transmembrane region" description="Helical" evidence="2">
    <location>
        <begin position="210"/>
        <end position="233"/>
    </location>
</feature>
<accession>A0A285V605</accession>
<feature type="transmembrane region" description="Helical" evidence="2">
    <location>
        <begin position="176"/>
        <end position="195"/>
    </location>
</feature>
<organism evidence="3 4">
    <name type="scientific">Blastococcus aggregatus</name>
    <dbReference type="NCBI Taxonomy" id="38502"/>
    <lineage>
        <taxon>Bacteria</taxon>
        <taxon>Bacillati</taxon>
        <taxon>Actinomycetota</taxon>
        <taxon>Actinomycetes</taxon>
        <taxon>Geodermatophilales</taxon>
        <taxon>Geodermatophilaceae</taxon>
        <taxon>Blastococcus</taxon>
    </lineage>
</organism>
<feature type="compositionally biased region" description="Pro residues" evidence="1">
    <location>
        <begin position="269"/>
        <end position="326"/>
    </location>
</feature>